<evidence type="ECO:0008006" key="4">
    <source>
        <dbReference type="Google" id="ProtNLM"/>
    </source>
</evidence>
<dbReference type="OrthoDB" id="2056161at2"/>
<feature type="transmembrane region" description="Helical" evidence="1">
    <location>
        <begin position="56"/>
        <end position="77"/>
    </location>
</feature>
<reference evidence="2 3" key="1">
    <citation type="submission" date="2016-12" db="EMBL/GenBank/DDBJ databases">
        <title>Complete genome sequence of Clostridium kluyveri JZZ isolated from the pit mud of a Chinese flavor liquor-making factory.</title>
        <authorList>
            <person name="Wang Y."/>
        </authorList>
    </citation>
    <scope>NUCLEOTIDE SEQUENCE [LARGE SCALE GENOMIC DNA]</scope>
    <source>
        <strain evidence="2 3">JZZ</strain>
    </source>
</reference>
<dbReference type="RefSeq" id="WP_073539330.1">
    <property type="nucleotide sequence ID" value="NZ_CP018335.1"/>
</dbReference>
<accession>A0A1L5F9M4</accession>
<dbReference type="AlphaFoldDB" id="A0A1L5F9M4"/>
<protein>
    <recommendedName>
        <fullName evidence="4">DUF3137 domain-containing protein</fullName>
    </recommendedName>
</protein>
<evidence type="ECO:0000256" key="1">
    <source>
        <dbReference type="SAM" id="Phobius"/>
    </source>
</evidence>
<keyword evidence="1" id="KW-1133">Transmembrane helix</keyword>
<dbReference type="EMBL" id="CP018335">
    <property type="protein sequence ID" value="APM39714.1"/>
    <property type="molecule type" value="Genomic_DNA"/>
</dbReference>
<evidence type="ECO:0000313" key="2">
    <source>
        <dbReference type="EMBL" id="APM39714.1"/>
    </source>
</evidence>
<gene>
    <name evidence="2" type="ORF">BS101_13715</name>
</gene>
<keyword evidence="1" id="KW-0472">Membrane</keyword>
<organism evidence="2 3">
    <name type="scientific">Clostridium kluyveri</name>
    <dbReference type="NCBI Taxonomy" id="1534"/>
    <lineage>
        <taxon>Bacteria</taxon>
        <taxon>Bacillati</taxon>
        <taxon>Bacillota</taxon>
        <taxon>Clostridia</taxon>
        <taxon>Eubacteriales</taxon>
        <taxon>Clostridiaceae</taxon>
        <taxon>Clostridium</taxon>
    </lineage>
</organism>
<dbReference type="Proteomes" id="UP000184604">
    <property type="component" value="Chromosome"/>
</dbReference>
<name>A0A1L5F9M4_CLOKL</name>
<evidence type="ECO:0000313" key="3">
    <source>
        <dbReference type="Proteomes" id="UP000184604"/>
    </source>
</evidence>
<proteinExistence type="predicted"/>
<feature type="transmembrane region" description="Helical" evidence="1">
    <location>
        <begin position="30"/>
        <end position="50"/>
    </location>
</feature>
<dbReference type="Pfam" id="PF11335">
    <property type="entry name" value="DUF3137"/>
    <property type="match status" value="1"/>
</dbReference>
<keyword evidence="1" id="KW-0812">Transmembrane</keyword>
<dbReference type="InterPro" id="IPR021484">
    <property type="entry name" value="DUF3137"/>
</dbReference>
<sequence length="315" mass="36397">MKTTEKSVVETDVHDNELSSNLQILRIKSLVGKTLFYSTIPCGFAILAYFSIQEVWAAAAATVALGFVVLFVSFNVWTSSSSKLKKMLGQNITKPILEDIFQVIDYLPESGIEVNLIHSSNLIHSWDTYSGSDFLQGKYKGIDVLYSDIHLQEKIEETDEEGKTQTRYETRFKGQWLICDFHKEFAAYLQIRENRKRMIFKGYTKSKSDIQTENPEFNEKFQILTSDGHTAFYVLTPHFMEHIISTDTFAKAQSFFCFRDGKVHIALHSGRDSFELKGIRVNDLEEIRRDFRRELIHMTGIIDELLLNDKLFKEV</sequence>